<keyword evidence="1" id="KW-0732">Signal</keyword>
<dbReference type="RefSeq" id="WP_014323471.1">
    <property type="nucleotide sequence ID" value="NC_016803.1"/>
</dbReference>
<dbReference type="eggNOG" id="ENOG5033CQH">
    <property type="taxonomic scope" value="Bacteria"/>
</dbReference>
<dbReference type="Proteomes" id="UP000007845">
    <property type="component" value="Chromosome"/>
</dbReference>
<name>F0JJE6_9BACT</name>
<keyword evidence="3" id="KW-1185">Reference proteome</keyword>
<dbReference type="HOGENOM" id="CLU_198152_0_0_7"/>
<proteinExistence type="predicted"/>
<dbReference type="OrthoDB" id="286169at2"/>
<protein>
    <recommendedName>
        <fullName evidence="4">YnbE-like lipoprotein</fullName>
    </recommendedName>
</protein>
<dbReference type="STRING" id="641491.DND132_2842"/>
<dbReference type="EMBL" id="CP003220">
    <property type="protein sequence ID" value="EGB16045.1"/>
    <property type="molecule type" value="Genomic_DNA"/>
</dbReference>
<reference evidence="2 3" key="1">
    <citation type="journal article" date="2011" name="J. Bacteriol.">
        <title>Genome sequence of the mercury-methylating strain Desulfovibrio desulfuricans ND132.</title>
        <authorList>
            <person name="Brown S.D."/>
            <person name="Gilmour C.C."/>
            <person name="Kucken A.M."/>
            <person name="Wall J.D."/>
            <person name="Elias D.A."/>
            <person name="Brandt C.C."/>
            <person name="Podar M."/>
            <person name="Chertkov O."/>
            <person name="Held B."/>
            <person name="Bruce D.C."/>
            <person name="Detter J.C."/>
            <person name="Tapia R."/>
            <person name="Han C.S."/>
            <person name="Goodwin L.A."/>
            <person name="Cheng J.F."/>
            <person name="Pitluck S."/>
            <person name="Woyke T."/>
            <person name="Mikhailova N."/>
            <person name="Ivanova N.N."/>
            <person name="Han J."/>
            <person name="Lucas S."/>
            <person name="Lapidus A.L."/>
            <person name="Land M.L."/>
            <person name="Hauser L.J."/>
            <person name="Palumbo A.V."/>
        </authorList>
    </citation>
    <scope>NUCLEOTIDE SEQUENCE [LARGE SCALE GENOMIC DNA]</scope>
    <source>
        <strain evidence="2 3">ND132</strain>
    </source>
</reference>
<organism evidence="2 3">
    <name type="scientific">Pseudodesulfovibrio mercurii</name>
    <dbReference type="NCBI Taxonomy" id="641491"/>
    <lineage>
        <taxon>Bacteria</taxon>
        <taxon>Pseudomonadati</taxon>
        <taxon>Thermodesulfobacteriota</taxon>
        <taxon>Desulfovibrionia</taxon>
        <taxon>Desulfovibrionales</taxon>
        <taxon>Desulfovibrionaceae</taxon>
    </lineage>
</organism>
<feature type="signal peptide" evidence="1">
    <location>
        <begin position="1"/>
        <end position="20"/>
    </location>
</feature>
<sequence precursor="true">MNRYIAAAVCLLLLSAPGCSTSHKVEVAPVEVKPIHITIDVNVRVDKALDDFFSDIDDAPAQPEATNAQ</sequence>
<dbReference type="KEGG" id="ddn:DND132_2842"/>
<evidence type="ECO:0000256" key="1">
    <source>
        <dbReference type="SAM" id="SignalP"/>
    </source>
</evidence>
<evidence type="ECO:0000313" key="2">
    <source>
        <dbReference type="EMBL" id="EGB16045.1"/>
    </source>
</evidence>
<feature type="chain" id="PRO_5003253696" description="YnbE-like lipoprotein" evidence="1">
    <location>
        <begin position="21"/>
        <end position="69"/>
    </location>
</feature>
<dbReference type="AlphaFoldDB" id="F0JJE6"/>
<gene>
    <name evidence="2" type="ORF">DND132_2842</name>
</gene>
<evidence type="ECO:0008006" key="4">
    <source>
        <dbReference type="Google" id="ProtNLM"/>
    </source>
</evidence>
<evidence type="ECO:0000313" key="3">
    <source>
        <dbReference type="Proteomes" id="UP000007845"/>
    </source>
</evidence>
<accession>F0JJE6</accession>